<gene>
    <name evidence="1" type="ORF">EYF80_066532</name>
</gene>
<evidence type="ECO:0000313" key="2">
    <source>
        <dbReference type="Proteomes" id="UP000314294"/>
    </source>
</evidence>
<reference evidence="1 2" key="1">
    <citation type="submission" date="2019-03" db="EMBL/GenBank/DDBJ databases">
        <title>First draft genome of Liparis tanakae, snailfish: a comprehensive survey of snailfish specific genes.</title>
        <authorList>
            <person name="Kim W."/>
            <person name="Song I."/>
            <person name="Jeong J.-H."/>
            <person name="Kim D."/>
            <person name="Kim S."/>
            <person name="Ryu S."/>
            <person name="Song J.Y."/>
            <person name="Lee S.K."/>
        </authorList>
    </citation>
    <scope>NUCLEOTIDE SEQUENCE [LARGE SCALE GENOMIC DNA]</scope>
    <source>
        <tissue evidence="1">Muscle</tissue>
    </source>
</reference>
<keyword evidence="2" id="KW-1185">Reference proteome</keyword>
<organism evidence="1 2">
    <name type="scientific">Liparis tanakae</name>
    <name type="common">Tanaka's snailfish</name>
    <dbReference type="NCBI Taxonomy" id="230148"/>
    <lineage>
        <taxon>Eukaryota</taxon>
        <taxon>Metazoa</taxon>
        <taxon>Chordata</taxon>
        <taxon>Craniata</taxon>
        <taxon>Vertebrata</taxon>
        <taxon>Euteleostomi</taxon>
        <taxon>Actinopterygii</taxon>
        <taxon>Neopterygii</taxon>
        <taxon>Teleostei</taxon>
        <taxon>Neoteleostei</taxon>
        <taxon>Acanthomorphata</taxon>
        <taxon>Eupercaria</taxon>
        <taxon>Perciformes</taxon>
        <taxon>Cottioidei</taxon>
        <taxon>Cottales</taxon>
        <taxon>Liparidae</taxon>
        <taxon>Liparis</taxon>
    </lineage>
</organism>
<sequence length="136" mass="15122">MSSTSRAYGSSGVLRDFLWLCSRLTCSHLLLSSCCSTSRTVTSSTLPWRAEDEDEDTAALCRSHGTSSHMQDSCRTERDKETPRCGACWEVLRCMLGNGLTLVNHRKSCVRELPYESSTSTMGIWSSAVTSRLSLW</sequence>
<dbReference type="AlphaFoldDB" id="A0A4Z2E3P4"/>
<name>A0A4Z2E3P4_9TELE</name>
<protein>
    <submittedName>
        <fullName evidence="1">Uncharacterized protein</fullName>
    </submittedName>
</protein>
<evidence type="ECO:0000313" key="1">
    <source>
        <dbReference type="EMBL" id="TNN23349.1"/>
    </source>
</evidence>
<comment type="caution">
    <text evidence="1">The sequence shown here is derived from an EMBL/GenBank/DDBJ whole genome shotgun (WGS) entry which is preliminary data.</text>
</comment>
<dbReference type="PROSITE" id="PS51257">
    <property type="entry name" value="PROKAR_LIPOPROTEIN"/>
    <property type="match status" value="1"/>
</dbReference>
<proteinExistence type="predicted"/>
<accession>A0A4Z2E3P4</accession>
<dbReference type="EMBL" id="SRLO01018806">
    <property type="protein sequence ID" value="TNN23349.1"/>
    <property type="molecule type" value="Genomic_DNA"/>
</dbReference>
<dbReference type="Proteomes" id="UP000314294">
    <property type="component" value="Unassembled WGS sequence"/>
</dbReference>